<reference evidence="1" key="1">
    <citation type="journal article" date="2003" name="Genome Biol.">
        <title>An integrated gene annotation and transcriptional profiling approach towards the full gene content of the Drosophila genome.</title>
        <authorList>
            <person name="Hild M."/>
            <person name="Beckmann B."/>
            <person name="Haas S.A."/>
            <person name="Koch B."/>
            <person name="Solovyev V."/>
            <person name="Busold C."/>
            <person name="Fellenberg K."/>
            <person name="Boutros M."/>
            <person name="Vingron M."/>
            <person name="Sauer F."/>
            <person name="Hoheisel J.D."/>
            <person name="Paro R."/>
        </authorList>
    </citation>
    <scope>NUCLEOTIDE SEQUENCE</scope>
</reference>
<sequence length="198" mass="22753">MEVVSHFQFGLPHLFRIKIEAPSSPRPQCYRMEIKNFSLTGLYPQFIRLFIQRTEAKEELEITARPKPRLNPSLGRVMNWQCVRTAGDQSPDFRDSVQANGPQTTSHQLFISQRHPAMWVVLLGWWRQEVIQGGRSGKQEVLQLLRAADACIKVTLKLKLKLLSAQEEITWPKEGQASTERKGAVNRGELIFLKAKYL</sequence>
<evidence type="ECO:0000313" key="1">
    <source>
        <dbReference type="EMBL" id="DAA02580.1"/>
    </source>
</evidence>
<protein>
    <submittedName>
        <fullName evidence="1">HDC07045</fullName>
    </submittedName>
</protein>
<accession>Q6IG84</accession>
<proteinExistence type="predicted"/>
<organism evidence="1">
    <name type="scientific">Drosophila melanogaster</name>
    <name type="common">Fruit fly</name>
    <dbReference type="NCBI Taxonomy" id="7227"/>
    <lineage>
        <taxon>Eukaryota</taxon>
        <taxon>Metazoa</taxon>
        <taxon>Ecdysozoa</taxon>
        <taxon>Arthropoda</taxon>
        <taxon>Hexapoda</taxon>
        <taxon>Insecta</taxon>
        <taxon>Pterygota</taxon>
        <taxon>Neoptera</taxon>
        <taxon>Endopterygota</taxon>
        <taxon>Diptera</taxon>
        <taxon>Brachycera</taxon>
        <taxon>Muscomorpha</taxon>
        <taxon>Ephydroidea</taxon>
        <taxon>Drosophilidae</taxon>
        <taxon>Drosophila</taxon>
        <taxon>Sophophora</taxon>
    </lineage>
</organism>
<dbReference type="EMBL" id="BK003882">
    <property type="protein sequence ID" value="DAA02580.1"/>
    <property type="molecule type" value="Genomic_DNA"/>
</dbReference>
<dbReference type="AlphaFoldDB" id="Q6IG84"/>
<name>Q6IG84_DROME</name>
<gene>
    <name evidence="1" type="ORF">HDC07045</name>
</gene>